<feature type="active site" description="Nucleophile" evidence="3">
    <location>
        <position position="304"/>
    </location>
</feature>
<gene>
    <name evidence="7" type="ORF">AB2L28_09580</name>
</gene>
<keyword evidence="1 3" id="KW-0378">Hydrolase</keyword>
<sequence>MDTTHQESPATGGPGEPRKHGRRKVVGAGLGVLAVAVGGGVYWATRDTSTPVQPAPVPSWTPRPHVPADELDTKWVGVQTHTVSVAEDFGQWLGRPLDCVVVFGSENDWKAIEGPWFAMDPPEGQDWGAWVRDDPDNRTLVISTAMVPKDPPSDWRARGAAGEYDQHWQRFGRNLVDTGLGSSIVRIGWEMNGKWYETHYVGESEEDREDWKEYFRRIVMAMEVEGSDFEIDFNIAEGPQNSVSIDQLYPGDDYVDIIGIDVYDSYISPIDPSARWQAKDEKVNSVSAVVDFAVAHDKPISFPEWAMVAEGSTQGGGDSPEFIDQIADVVASTDVRYQAYFNSPEGGVGMTLEDAPNGSAAFEERFGATGDAAPEA</sequence>
<feature type="region of interest" description="Disordered" evidence="4">
    <location>
        <begin position="1"/>
        <end position="22"/>
    </location>
</feature>
<dbReference type="GO" id="GO:0016787">
    <property type="term" value="F:hydrolase activity"/>
    <property type="evidence" value="ECO:0007669"/>
    <property type="project" value="UniProtKB-KW"/>
</dbReference>
<accession>A0ABV4I1D9</accession>
<comment type="similarity">
    <text evidence="3">Belongs to the glycosyl hydrolase 26 family.</text>
</comment>
<keyword evidence="8" id="KW-1185">Reference proteome</keyword>
<dbReference type="Pfam" id="PF02156">
    <property type="entry name" value="Glyco_hydro_26"/>
    <property type="match status" value="1"/>
</dbReference>
<keyword evidence="5" id="KW-1133">Transmembrane helix</keyword>
<evidence type="ECO:0000256" key="4">
    <source>
        <dbReference type="SAM" id="MobiDB-lite"/>
    </source>
</evidence>
<reference evidence="7 8" key="1">
    <citation type="submission" date="2024-07" db="EMBL/GenBank/DDBJ databases">
        <authorList>
            <person name="Thanompreechachai J."/>
            <person name="Duangmal K."/>
        </authorList>
    </citation>
    <scope>NUCLEOTIDE SEQUENCE [LARGE SCALE GENOMIC DNA]</scope>
    <source>
        <strain evidence="7 8">TBRC 1896</strain>
    </source>
</reference>
<keyword evidence="2 3" id="KW-0326">Glycosidase</keyword>
<feature type="transmembrane region" description="Helical" evidence="5">
    <location>
        <begin position="25"/>
        <end position="44"/>
    </location>
</feature>
<comment type="caution">
    <text evidence="7">The sequence shown here is derived from an EMBL/GenBank/DDBJ whole genome shotgun (WGS) entry which is preliminary data.</text>
</comment>
<evidence type="ECO:0000256" key="1">
    <source>
        <dbReference type="ARBA" id="ARBA00022801"/>
    </source>
</evidence>
<evidence type="ECO:0000256" key="5">
    <source>
        <dbReference type="SAM" id="Phobius"/>
    </source>
</evidence>
<evidence type="ECO:0000313" key="7">
    <source>
        <dbReference type="EMBL" id="MEZ0492485.1"/>
    </source>
</evidence>
<dbReference type="InterPro" id="IPR022790">
    <property type="entry name" value="GH26_dom"/>
</dbReference>
<feature type="domain" description="GH26" evidence="6">
    <location>
        <begin position="52"/>
        <end position="371"/>
    </location>
</feature>
<dbReference type="Proteomes" id="UP001566476">
    <property type="component" value="Unassembled WGS sequence"/>
</dbReference>
<protein>
    <submittedName>
        <fullName evidence="7">Glycosyl hydrolase</fullName>
    </submittedName>
</protein>
<evidence type="ECO:0000259" key="6">
    <source>
        <dbReference type="PROSITE" id="PS51764"/>
    </source>
</evidence>
<evidence type="ECO:0000313" key="8">
    <source>
        <dbReference type="Proteomes" id="UP001566476"/>
    </source>
</evidence>
<organism evidence="7 8">
    <name type="scientific">Kineococcus mangrovi</name>
    <dbReference type="NCBI Taxonomy" id="1660183"/>
    <lineage>
        <taxon>Bacteria</taxon>
        <taxon>Bacillati</taxon>
        <taxon>Actinomycetota</taxon>
        <taxon>Actinomycetes</taxon>
        <taxon>Kineosporiales</taxon>
        <taxon>Kineosporiaceae</taxon>
        <taxon>Kineococcus</taxon>
    </lineage>
</organism>
<dbReference type="InterPro" id="IPR017853">
    <property type="entry name" value="GH"/>
</dbReference>
<evidence type="ECO:0000256" key="2">
    <source>
        <dbReference type="ARBA" id="ARBA00023295"/>
    </source>
</evidence>
<dbReference type="SUPFAM" id="SSF51445">
    <property type="entry name" value="(Trans)glycosidases"/>
    <property type="match status" value="1"/>
</dbReference>
<dbReference type="Gene3D" id="3.20.20.80">
    <property type="entry name" value="Glycosidases"/>
    <property type="match status" value="1"/>
</dbReference>
<evidence type="ECO:0000256" key="3">
    <source>
        <dbReference type="PROSITE-ProRule" id="PRU01100"/>
    </source>
</evidence>
<feature type="active site" description="Proton donor" evidence="3">
    <location>
        <position position="190"/>
    </location>
</feature>
<keyword evidence="5" id="KW-0472">Membrane</keyword>
<name>A0ABV4I1D9_9ACTN</name>
<dbReference type="EMBL" id="JBGGTQ010000004">
    <property type="protein sequence ID" value="MEZ0492485.1"/>
    <property type="molecule type" value="Genomic_DNA"/>
</dbReference>
<dbReference type="PROSITE" id="PS51764">
    <property type="entry name" value="GH26"/>
    <property type="match status" value="1"/>
</dbReference>
<proteinExistence type="inferred from homology"/>
<keyword evidence="5" id="KW-0812">Transmembrane</keyword>